<dbReference type="eggNOG" id="COG1051">
    <property type="taxonomic scope" value="Bacteria"/>
</dbReference>
<evidence type="ECO:0000256" key="1">
    <source>
        <dbReference type="ARBA" id="ARBA00001946"/>
    </source>
</evidence>
<gene>
    <name evidence="3" type="ORF">BIZ92_31835</name>
</gene>
<accession>A0A0D6IAB2</accession>
<dbReference type="PANTHER" id="PTHR43046">
    <property type="entry name" value="GDP-MANNOSE MANNOSYL HYDROLASE"/>
    <property type="match status" value="1"/>
</dbReference>
<dbReference type="InterPro" id="IPR059176">
    <property type="entry name" value="UDP-X_N"/>
</dbReference>
<dbReference type="Pfam" id="PF12535">
    <property type="entry name" value="Nudix_N"/>
    <property type="match status" value="1"/>
</dbReference>
<dbReference type="OrthoDB" id="9804442at2"/>
<dbReference type="EMBL" id="MJMN01000036">
    <property type="protein sequence ID" value="OMG80457.1"/>
    <property type="molecule type" value="Genomic_DNA"/>
</dbReference>
<dbReference type="InterPro" id="IPR015797">
    <property type="entry name" value="NUDIX_hydrolase-like_dom_sf"/>
</dbReference>
<protein>
    <submittedName>
        <fullName evidence="3">DNA mismatch repair protein MutT</fullName>
    </submittedName>
</protein>
<comment type="cofactor">
    <cofactor evidence="1">
        <name>Mg(2+)</name>
        <dbReference type="ChEBI" id="CHEBI:18420"/>
    </cofactor>
</comment>
<dbReference type="Gene3D" id="3.90.79.10">
    <property type="entry name" value="Nucleoside Triphosphate Pyrophosphohydrolase"/>
    <property type="match status" value="1"/>
</dbReference>
<dbReference type="PROSITE" id="PS51462">
    <property type="entry name" value="NUDIX"/>
    <property type="match status" value="1"/>
</dbReference>
<evidence type="ECO:0000256" key="2">
    <source>
        <dbReference type="ARBA" id="ARBA00022801"/>
    </source>
</evidence>
<evidence type="ECO:0000313" key="3">
    <source>
        <dbReference type="EMBL" id="OMG80457.1"/>
    </source>
</evidence>
<dbReference type="InterPro" id="IPR000086">
    <property type="entry name" value="NUDIX_hydrolase_dom"/>
</dbReference>
<dbReference type="PANTHER" id="PTHR43046:SF16">
    <property type="entry name" value="ADP-RIBOSE PYROPHOSPHATASE YJHB-RELATED"/>
    <property type="match status" value="1"/>
</dbReference>
<comment type="caution">
    <text evidence="3">The sequence shown here is derived from an EMBL/GenBank/DDBJ whole genome shotgun (WGS) entry which is preliminary data.</text>
</comment>
<dbReference type="CDD" id="cd04672">
    <property type="entry name" value="NUDIX_CDP-Chase_like"/>
    <property type="match status" value="1"/>
</dbReference>
<dbReference type="RefSeq" id="WP_024069843.1">
    <property type="nucleotide sequence ID" value="NZ_AP028040.1"/>
</dbReference>
<dbReference type="Proteomes" id="UP000187251">
    <property type="component" value="Unassembled WGS sequence"/>
</dbReference>
<dbReference type="GO" id="GO:0016787">
    <property type="term" value="F:hydrolase activity"/>
    <property type="evidence" value="ECO:0007669"/>
    <property type="project" value="UniProtKB-KW"/>
</dbReference>
<proteinExistence type="predicted"/>
<name>A0A0D6IAB2_ALCXX</name>
<dbReference type="SUPFAM" id="SSF55811">
    <property type="entry name" value="Nudix"/>
    <property type="match status" value="1"/>
</dbReference>
<dbReference type="Pfam" id="PF00293">
    <property type="entry name" value="NUDIX"/>
    <property type="match status" value="1"/>
</dbReference>
<dbReference type="KEGG" id="axx:ERS451415_04408"/>
<dbReference type="Gene3D" id="6.10.250.1120">
    <property type="match status" value="1"/>
</dbReference>
<accession>A0A0M7P052</accession>
<sequence length="205" mass="22940">MEDFWFAKAKRLQAIACTGLAYCDDDYERERLQETLDIANGMLARLATAPVERIAQLSPDARAYPTPKVDVRAAVIRDGRILLVQERNNGRWTLPGGFAEIGYSAAENAEKEVMEEAGLKVRASALYGVRHKAKGPFAPDVRDFYKLYFLCQRLDDGAPAPGPETADAAYFAPDRLPHLCRDRVAAQDIERAFAFMARPDRVFLD</sequence>
<reference evidence="3 4" key="1">
    <citation type="submission" date="2016-09" db="EMBL/GenBank/DDBJ databases">
        <title>Phylogenomics of Achromobacter.</title>
        <authorList>
            <person name="Jeukens J."/>
            <person name="Freschi L."/>
            <person name="Vincent A.T."/>
            <person name="Emond-Rheault J.-G."/>
            <person name="Kukavica-Ibrulj I."/>
            <person name="Charette S.J."/>
            <person name="Levesque R.C."/>
        </authorList>
    </citation>
    <scope>NUCLEOTIDE SEQUENCE [LARGE SCALE GENOMIC DNA]</scope>
    <source>
        <strain evidence="3 4">AUS488</strain>
    </source>
</reference>
<dbReference type="AlphaFoldDB" id="A0A0D6IAB2"/>
<organism evidence="3 4">
    <name type="scientific">Alcaligenes xylosoxydans xylosoxydans</name>
    <name type="common">Achromobacter xylosoxidans</name>
    <dbReference type="NCBI Taxonomy" id="85698"/>
    <lineage>
        <taxon>Bacteria</taxon>
        <taxon>Pseudomonadati</taxon>
        <taxon>Pseudomonadota</taxon>
        <taxon>Betaproteobacteria</taxon>
        <taxon>Burkholderiales</taxon>
        <taxon>Alcaligenaceae</taxon>
        <taxon>Achromobacter</taxon>
    </lineage>
</organism>
<keyword evidence="2" id="KW-0378">Hydrolase</keyword>
<dbReference type="PATRIC" id="fig|85698.15.peg.1448"/>
<evidence type="ECO:0000313" key="4">
    <source>
        <dbReference type="Proteomes" id="UP000187251"/>
    </source>
</evidence>